<dbReference type="CDD" id="cd18549">
    <property type="entry name" value="ABC_6TM_YwjA_like"/>
    <property type="match status" value="1"/>
</dbReference>
<dbReference type="InterPro" id="IPR036640">
    <property type="entry name" value="ABC1_TM_sf"/>
</dbReference>
<evidence type="ECO:0000259" key="9">
    <source>
        <dbReference type="PROSITE" id="PS50893"/>
    </source>
</evidence>
<dbReference type="Pfam" id="PF00664">
    <property type="entry name" value="ABC_membrane"/>
    <property type="match status" value="1"/>
</dbReference>
<dbReference type="EMBL" id="NFIE01000002">
    <property type="protein sequence ID" value="OUN89673.1"/>
    <property type="molecule type" value="Genomic_DNA"/>
</dbReference>
<evidence type="ECO:0000256" key="2">
    <source>
        <dbReference type="ARBA" id="ARBA00022692"/>
    </source>
</evidence>
<feature type="compositionally biased region" description="Basic and acidic residues" evidence="7">
    <location>
        <begin position="7"/>
        <end position="22"/>
    </location>
</feature>
<evidence type="ECO:0000256" key="8">
    <source>
        <dbReference type="SAM" id="Phobius"/>
    </source>
</evidence>
<dbReference type="Gene3D" id="3.40.50.300">
    <property type="entry name" value="P-loop containing nucleotide triphosphate hydrolases"/>
    <property type="match status" value="1"/>
</dbReference>
<dbReference type="InterPro" id="IPR003593">
    <property type="entry name" value="AAA+_ATPase"/>
</dbReference>
<dbReference type="InterPro" id="IPR003439">
    <property type="entry name" value="ABC_transporter-like_ATP-bd"/>
</dbReference>
<dbReference type="InterPro" id="IPR011527">
    <property type="entry name" value="ABC1_TM_dom"/>
</dbReference>
<keyword evidence="2 8" id="KW-0812">Transmembrane</keyword>
<keyword evidence="12" id="KW-1185">Reference proteome</keyword>
<dbReference type="AlphaFoldDB" id="A0A1Y3XVT4"/>
<name>A0A1Y3XVT4_9ACTN</name>
<feature type="domain" description="ABC transporter" evidence="9">
    <location>
        <begin position="363"/>
        <end position="605"/>
    </location>
</feature>
<feature type="transmembrane region" description="Helical" evidence="8">
    <location>
        <begin position="76"/>
        <end position="96"/>
    </location>
</feature>
<sequence length="627" mass="69022">MRSTPTEPEHVRSTSHDAPARPELHPTMLRRFLAYYKPERGLLIADTVCALVIAGIDLAFPSILRALTGGLFMEGRNAILGALGYIALGLVVMYLVRMGCRYFVSAQGHIMGARMESRMRQDLFDQYERFCFTYFDRVNSGDMMSRVVNDLFDICEAAHHVPEWIIICGVEIIGAFIILATISPVLTGVMALVTAVFVVIMVRQNLRMREVFADNRRKISEVNSQLQDSLAGMRVVKSFANEGTERAKFRHSNARYLDSKVAQYHAMGAYQATSALMTGALFTVIVVVGGLLVAQGSMTAVDMATFALYISLFTTPIETLVNSTENIQKAIAGFKRMDEVMLTMPDIEDAPDARPLKVTDGAIEYRDVCFSYEDEELGSDRAGRPVIDHLNLSIRPGETIALVGPSGGGKTTTCSLLPRFYDVTSGAITIDGQDVRSVTQESLRQAIGLVQQDVYLFDGTIGENIAYGRPDATPDEIVEAARRANIHAFIESLPDGYDTVVGERGSRLSGGQKQRVAIARVFLKDPAILILDEATSALDNESEEAVQESLERLARDRTTIIIAHRLSTIKNADEIATVERGRVVERGTHEELLERDGTYARYYRMQFEGARAGSSLRGDAGSDELGA</sequence>
<evidence type="ECO:0000259" key="10">
    <source>
        <dbReference type="PROSITE" id="PS50929"/>
    </source>
</evidence>
<comment type="subcellular location">
    <subcellularLocation>
        <location evidence="1">Cell membrane</location>
        <topology evidence="1">Multi-pass membrane protein</topology>
    </subcellularLocation>
</comment>
<proteinExistence type="predicted"/>
<keyword evidence="6 8" id="KW-0472">Membrane</keyword>
<dbReference type="Pfam" id="PF00005">
    <property type="entry name" value="ABC_tran"/>
    <property type="match status" value="1"/>
</dbReference>
<evidence type="ECO:0000256" key="7">
    <source>
        <dbReference type="SAM" id="MobiDB-lite"/>
    </source>
</evidence>
<organism evidence="11 12">
    <name type="scientific">[Collinsella] massiliensis</name>
    <dbReference type="NCBI Taxonomy" id="1232426"/>
    <lineage>
        <taxon>Bacteria</taxon>
        <taxon>Bacillati</taxon>
        <taxon>Actinomycetota</taxon>
        <taxon>Coriobacteriia</taxon>
        <taxon>Coriobacteriales</taxon>
        <taxon>Coriobacteriaceae</taxon>
        <taxon>Enorma</taxon>
    </lineage>
</organism>
<evidence type="ECO:0000313" key="12">
    <source>
        <dbReference type="Proteomes" id="UP000195781"/>
    </source>
</evidence>
<protein>
    <submittedName>
        <fullName evidence="11">Thiamine ABC transporter permease</fullName>
    </submittedName>
</protein>
<dbReference type="PANTHER" id="PTHR43394">
    <property type="entry name" value="ATP-DEPENDENT PERMEASE MDL1, MITOCHONDRIAL"/>
    <property type="match status" value="1"/>
</dbReference>
<dbReference type="InterPro" id="IPR039421">
    <property type="entry name" value="Type_1_exporter"/>
</dbReference>
<dbReference type="FunFam" id="3.40.50.300:FF:000218">
    <property type="entry name" value="Multidrug ABC transporter ATP-binding protein"/>
    <property type="match status" value="1"/>
</dbReference>
<evidence type="ECO:0000256" key="3">
    <source>
        <dbReference type="ARBA" id="ARBA00022741"/>
    </source>
</evidence>
<dbReference type="GO" id="GO:0016887">
    <property type="term" value="F:ATP hydrolysis activity"/>
    <property type="evidence" value="ECO:0007669"/>
    <property type="project" value="InterPro"/>
</dbReference>
<evidence type="ECO:0000256" key="1">
    <source>
        <dbReference type="ARBA" id="ARBA00004651"/>
    </source>
</evidence>
<dbReference type="InterPro" id="IPR027417">
    <property type="entry name" value="P-loop_NTPase"/>
</dbReference>
<dbReference type="GO" id="GO:0015421">
    <property type="term" value="F:ABC-type oligopeptide transporter activity"/>
    <property type="evidence" value="ECO:0007669"/>
    <property type="project" value="TreeGrafter"/>
</dbReference>
<dbReference type="InterPro" id="IPR017871">
    <property type="entry name" value="ABC_transporter-like_CS"/>
</dbReference>
<feature type="domain" description="ABC transmembrane type-1" evidence="10">
    <location>
        <begin position="44"/>
        <end position="329"/>
    </location>
</feature>
<dbReference type="PROSITE" id="PS50893">
    <property type="entry name" value="ABC_TRANSPORTER_2"/>
    <property type="match status" value="1"/>
</dbReference>
<dbReference type="GO" id="GO:0005524">
    <property type="term" value="F:ATP binding"/>
    <property type="evidence" value="ECO:0007669"/>
    <property type="project" value="UniProtKB-KW"/>
</dbReference>
<evidence type="ECO:0000256" key="6">
    <source>
        <dbReference type="ARBA" id="ARBA00023136"/>
    </source>
</evidence>
<feature type="transmembrane region" description="Helical" evidence="8">
    <location>
        <begin position="275"/>
        <end position="294"/>
    </location>
</feature>
<dbReference type="SUPFAM" id="SSF52540">
    <property type="entry name" value="P-loop containing nucleoside triphosphate hydrolases"/>
    <property type="match status" value="1"/>
</dbReference>
<dbReference type="PROSITE" id="PS00211">
    <property type="entry name" value="ABC_TRANSPORTER_1"/>
    <property type="match status" value="1"/>
</dbReference>
<dbReference type="Proteomes" id="UP000195781">
    <property type="component" value="Unassembled WGS sequence"/>
</dbReference>
<dbReference type="SUPFAM" id="SSF90123">
    <property type="entry name" value="ABC transporter transmembrane region"/>
    <property type="match status" value="1"/>
</dbReference>
<dbReference type="OrthoDB" id="3176683at2"/>
<reference evidence="12" key="1">
    <citation type="submission" date="2017-04" db="EMBL/GenBank/DDBJ databases">
        <title>Function of individual gut microbiota members based on whole genome sequencing of pure cultures obtained from chicken caecum.</title>
        <authorList>
            <person name="Medvecky M."/>
            <person name="Cejkova D."/>
            <person name="Polansky O."/>
            <person name="Karasova D."/>
            <person name="Kubasova T."/>
            <person name="Cizek A."/>
            <person name="Rychlik I."/>
        </authorList>
    </citation>
    <scope>NUCLEOTIDE SEQUENCE [LARGE SCALE GENOMIC DNA]</scope>
    <source>
        <strain evidence="12">An5</strain>
    </source>
</reference>
<dbReference type="PROSITE" id="PS50929">
    <property type="entry name" value="ABC_TM1F"/>
    <property type="match status" value="1"/>
</dbReference>
<evidence type="ECO:0000313" key="11">
    <source>
        <dbReference type="EMBL" id="OUN89673.1"/>
    </source>
</evidence>
<evidence type="ECO:0000256" key="4">
    <source>
        <dbReference type="ARBA" id="ARBA00022840"/>
    </source>
</evidence>
<dbReference type="GO" id="GO:0005886">
    <property type="term" value="C:plasma membrane"/>
    <property type="evidence" value="ECO:0007669"/>
    <property type="project" value="UniProtKB-SubCell"/>
</dbReference>
<evidence type="ECO:0000256" key="5">
    <source>
        <dbReference type="ARBA" id="ARBA00022989"/>
    </source>
</evidence>
<feature type="transmembrane region" description="Helical" evidence="8">
    <location>
        <begin position="41"/>
        <end position="64"/>
    </location>
</feature>
<keyword evidence="4" id="KW-0067">ATP-binding</keyword>
<keyword evidence="5 8" id="KW-1133">Transmembrane helix</keyword>
<feature type="transmembrane region" description="Helical" evidence="8">
    <location>
        <begin position="188"/>
        <end position="206"/>
    </location>
</feature>
<dbReference type="PANTHER" id="PTHR43394:SF1">
    <property type="entry name" value="ATP-BINDING CASSETTE SUB-FAMILY B MEMBER 10, MITOCHONDRIAL"/>
    <property type="match status" value="1"/>
</dbReference>
<dbReference type="CDD" id="cd03251">
    <property type="entry name" value="ABCC_MsbA"/>
    <property type="match status" value="1"/>
</dbReference>
<dbReference type="SMART" id="SM00382">
    <property type="entry name" value="AAA"/>
    <property type="match status" value="1"/>
</dbReference>
<gene>
    <name evidence="11" type="ORF">B5G02_01175</name>
</gene>
<accession>A0A1Y3XVT4</accession>
<dbReference type="Gene3D" id="1.20.1560.10">
    <property type="entry name" value="ABC transporter type 1, transmembrane domain"/>
    <property type="match status" value="1"/>
</dbReference>
<keyword evidence="3" id="KW-0547">Nucleotide-binding</keyword>
<comment type="caution">
    <text evidence="11">The sequence shown here is derived from an EMBL/GenBank/DDBJ whole genome shotgun (WGS) entry which is preliminary data.</text>
</comment>
<feature type="region of interest" description="Disordered" evidence="7">
    <location>
        <begin position="1"/>
        <end position="22"/>
    </location>
</feature>